<dbReference type="CDD" id="cd01038">
    <property type="entry name" value="Endonuclease_DUF559"/>
    <property type="match status" value="1"/>
</dbReference>
<dbReference type="SUPFAM" id="SSF52980">
    <property type="entry name" value="Restriction endonuclease-like"/>
    <property type="match status" value="1"/>
</dbReference>
<dbReference type="PANTHER" id="PTHR38590">
    <property type="entry name" value="BLL0828 PROTEIN"/>
    <property type="match status" value="1"/>
</dbReference>
<evidence type="ECO:0000256" key="1">
    <source>
        <dbReference type="SAM" id="Coils"/>
    </source>
</evidence>
<proteinExistence type="predicted"/>
<evidence type="ECO:0000313" key="4">
    <source>
        <dbReference type="Proteomes" id="UP000818603"/>
    </source>
</evidence>
<evidence type="ECO:0000313" key="3">
    <source>
        <dbReference type="EMBL" id="NHK28155.1"/>
    </source>
</evidence>
<feature type="coiled-coil region" evidence="1">
    <location>
        <begin position="2"/>
        <end position="29"/>
    </location>
</feature>
<keyword evidence="3" id="KW-0540">Nuclease</keyword>
<dbReference type="Pfam" id="PF04480">
    <property type="entry name" value="DUF559"/>
    <property type="match status" value="1"/>
</dbReference>
<keyword evidence="3" id="KW-0378">Hydrolase</keyword>
<sequence>MMDQNIDRARELRRNQTEAERRVWNALRNRQIDGHKFRRQHAIGPYIVDFVCLDRKLIIELDGGQHGEPQARAYDARRTEFLEQEGFDVIRFWNIDVFETLDGVLERIAEALRVPPHGD</sequence>
<keyword evidence="4" id="KW-1185">Reference proteome</keyword>
<comment type="caution">
    <text evidence="3">The sequence shown here is derived from an EMBL/GenBank/DDBJ whole genome shotgun (WGS) entry which is preliminary data.</text>
</comment>
<keyword evidence="3" id="KW-0255">Endonuclease</keyword>
<dbReference type="RefSeq" id="WP_155139926.1">
    <property type="nucleotide sequence ID" value="NZ_BMGZ01000002.1"/>
</dbReference>
<dbReference type="InterPro" id="IPR007569">
    <property type="entry name" value="DUF559"/>
</dbReference>
<evidence type="ECO:0000259" key="2">
    <source>
        <dbReference type="Pfam" id="PF04480"/>
    </source>
</evidence>
<reference evidence="3 4" key="1">
    <citation type="submission" date="2020-02" db="EMBL/GenBank/DDBJ databases">
        <title>Genome sequence of Parvularcula flava strain NH6-79.</title>
        <authorList>
            <person name="Abdul Karim M.H."/>
            <person name="Lam M.Q."/>
            <person name="Chen S.J."/>
            <person name="Yahya A."/>
            <person name="Shahir S."/>
            <person name="Shamsir M.S."/>
            <person name="Chong C.S."/>
        </authorList>
    </citation>
    <scope>NUCLEOTIDE SEQUENCE [LARGE SCALE GENOMIC DNA]</scope>
    <source>
        <strain evidence="3 4">NH6-79</strain>
    </source>
</reference>
<accession>A0ABX0HJC2</accession>
<dbReference type="InterPro" id="IPR011335">
    <property type="entry name" value="Restrct_endonuc-II-like"/>
</dbReference>
<dbReference type="GO" id="GO:0004519">
    <property type="term" value="F:endonuclease activity"/>
    <property type="evidence" value="ECO:0007669"/>
    <property type="project" value="UniProtKB-KW"/>
</dbReference>
<organism evidence="3 4">
    <name type="scientific">Aquisalinus luteolus</name>
    <dbReference type="NCBI Taxonomy" id="1566827"/>
    <lineage>
        <taxon>Bacteria</taxon>
        <taxon>Pseudomonadati</taxon>
        <taxon>Pseudomonadota</taxon>
        <taxon>Alphaproteobacteria</taxon>
        <taxon>Parvularculales</taxon>
        <taxon>Parvularculaceae</taxon>
        <taxon>Aquisalinus</taxon>
    </lineage>
</organism>
<dbReference type="Proteomes" id="UP000818603">
    <property type="component" value="Unassembled WGS sequence"/>
</dbReference>
<name>A0ABX0HJC2_9PROT</name>
<dbReference type="EMBL" id="VCJR02000002">
    <property type="protein sequence ID" value="NHK28155.1"/>
    <property type="molecule type" value="Genomic_DNA"/>
</dbReference>
<protein>
    <submittedName>
        <fullName evidence="3">Endonuclease domain-containing protein</fullName>
    </submittedName>
</protein>
<feature type="domain" description="DUF559" evidence="2">
    <location>
        <begin position="6"/>
        <end position="112"/>
    </location>
</feature>
<dbReference type="Gene3D" id="3.40.960.10">
    <property type="entry name" value="VSR Endonuclease"/>
    <property type="match status" value="1"/>
</dbReference>
<dbReference type="InterPro" id="IPR047216">
    <property type="entry name" value="Endonuclease_DUF559_bact"/>
</dbReference>
<dbReference type="PANTHER" id="PTHR38590:SF1">
    <property type="entry name" value="BLL0828 PROTEIN"/>
    <property type="match status" value="1"/>
</dbReference>
<gene>
    <name evidence="3" type="ORF">FF098_009595</name>
</gene>
<keyword evidence="1" id="KW-0175">Coiled coil</keyword>